<dbReference type="InterPro" id="IPR011059">
    <property type="entry name" value="Metal-dep_hydrolase_composite"/>
</dbReference>
<dbReference type="CDD" id="cd01292">
    <property type="entry name" value="metallo-dependent_hydrolases"/>
    <property type="match status" value="1"/>
</dbReference>
<dbReference type="SUPFAM" id="SSF51556">
    <property type="entry name" value="Metallo-dependent hydrolases"/>
    <property type="match status" value="1"/>
</dbReference>
<dbReference type="Pfam" id="PF01979">
    <property type="entry name" value="Amidohydro_1"/>
    <property type="match status" value="1"/>
</dbReference>
<dbReference type="SUPFAM" id="SSF51338">
    <property type="entry name" value="Composite domain of metallo-dependent hydrolases"/>
    <property type="match status" value="1"/>
</dbReference>
<dbReference type="InterPro" id="IPR006680">
    <property type="entry name" value="Amidohydro-rel"/>
</dbReference>
<evidence type="ECO:0000313" key="3">
    <source>
        <dbReference type="EMBL" id="SUZ87890.1"/>
    </source>
</evidence>
<gene>
    <name evidence="3" type="ORF">METZ01_LOCUS40744</name>
</gene>
<sequence>MYKTAIINLGEIVSGNWRKPFKKGDGILMNKGLIKKVGTLSRNDIEKSDFVLDANGMTAIPGLIDSQVHIAFGDYTPRQRAIGFLESYLHGGVTTSITASEVHVPGRPKDPDGVVALAVAAKKSFDNYSPGGMRVHGGAVIIEPGLTQKHFNYAAEKGVWLAKAGFGKFKSAFEYKPYVKMAQKAGMIVNVHTGGASIPDSSPINGDHLLDMMPDVSFHVNGGPVAMPDKDFPKVINQSNIALQICQAGNIRTALMCLDLAVSAKAFDRIILATDTPTGTGVMPLGMIKTICEMSCLSSYPPEMIISAATGNNSVIYKLNNGFIERGKDADIVILDTALGCSKKDALSSIKNGDYPAITAVFTQGIPRFIGRSRNTPPPTKKIKVYRNKILNPFDPGRHTI</sequence>
<dbReference type="InterPro" id="IPR032466">
    <property type="entry name" value="Metal_Hydrolase"/>
</dbReference>
<dbReference type="GO" id="GO:0005829">
    <property type="term" value="C:cytosol"/>
    <property type="evidence" value="ECO:0007669"/>
    <property type="project" value="TreeGrafter"/>
</dbReference>
<dbReference type="AlphaFoldDB" id="A0A381R8G1"/>
<organism evidence="3">
    <name type="scientific">marine metagenome</name>
    <dbReference type="NCBI Taxonomy" id="408172"/>
    <lineage>
        <taxon>unclassified sequences</taxon>
        <taxon>metagenomes</taxon>
        <taxon>ecological metagenomes</taxon>
    </lineage>
</organism>
<comment type="cofactor">
    <cofactor evidence="1">
        <name>Zn(2+)</name>
        <dbReference type="ChEBI" id="CHEBI:29105"/>
    </cofactor>
</comment>
<evidence type="ECO:0000256" key="1">
    <source>
        <dbReference type="ARBA" id="ARBA00001947"/>
    </source>
</evidence>
<dbReference type="Gene3D" id="3.20.20.140">
    <property type="entry name" value="Metal-dependent hydrolases"/>
    <property type="match status" value="1"/>
</dbReference>
<dbReference type="PANTHER" id="PTHR11647:SF1">
    <property type="entry name" value="COLLAPSIN RESPONSE MEDIATOR PROTEIN"/>
    <property type="match status" value="1"/>
</dbReference>
<evidence type="ECO:0000259" key="2">
    <source>
        <dbReference type="Pfam" id="PF01979"/>
    </source>
</evidence>
<reference evidence="3" key="1">
    <citation type="submission" date="2018-05" db="EMBL/GenBank/DDBJ databases">
        <authorList>
            <person name="Lanie J.A."/>
            <person name="Ng W.-L."/>
            <person name="Kazmierczak K.M."/>
            <person name="Andrzejewski T.M."/>
            <person name="Davidsen T.M."/>
            <person name="Wayne K.J."/>
            <person name="Tettelin H."/>
            <person name="Glass J.I."/>
            <person name="Rusch D."/>
            <person name="Podicherti R."/>
            <person name="Tsui H.-C.T."/>
            <person name="Winkler M.E."/>
        </authorList>
    </citation>
    <scope>NUCLEOTIDE SEQUENCE</scope>
</reference>
<dbReference type="EMBL" id="UINC01001744">
    <property type="protein sequence ID" value="SUZ87890.1"/>
    <property type="molecule type" value="Genomic_DNA"/>
</dbReference>
<dbReference type="InterPro" id="IPR050378">
    <property type="entry name" value="Metallo-dep_Hydrolases_sf"/>
</dbReference>
<protein>
    <recommendedName>
        <fullName evidence="2">Amidohydrolase-related domain-containing protein</fullName>
    </recommendedName>
</protein>
<accession>A0A381R8G1</accession>
<dbReference type="PANTHER" id="PTHR11647">
    <property type="entry name" value="HYDRANTOINASE/DIHYDROPYRIMIDINASE FAMILY MEMBER"/>
    <property type="match status" value="1"/>
</dbReference>
<name>A0A381R8G1_9ZZZZ</name>
<proteinExistence type="predicted"/>
<dbReference type="Gene3D" id="2.30.40.10">
    <property type="entry name" value="Urease, subunit C, domain 1"/>
    <property type="match status" value="1"/>
</dbReference>
<feature type="domain" description="Amidohydrolase-related" evidence="2">
    <location>
        <begin position="59"/>
        <end position="362"/>
    </location>
</feature>
<dbReference type="GO" id="GO:0016812">
    <property type="term" value="F:hydrolase activity, acting on carbon-nitrogen (but not peptide) bonds, in cyclic amides"/>
    <property type="evidence" value="ECO:0007669"/>
    <property type="project" value="TreeGrafter"/>
</dbReference>